<dbReference type="KEGG" id="rsx:RhiXN_12010"/>
<feature type="transmembrane region" description="Helical" evidence="2">
    <location>
        <begin position="378"/>
        <end position="397"/>
    </location>
</feature>
<dbReference type="EMBL" id="CP059672">
    <property type="protein sequence ID" value="QRW26349.1"/>
    <property type="molecule type" value="Genomic_DNA"/>
</dbReference>
<accession>A0A8H8T2H5</accession>
<feature type="compositionally biased region" description="Pro residues" evidence="1">
    <location>
        <begin position="78"/>
        <end position="88"/>
    </location>
</feature>
<dbReference type="GeneID" id="67034288"/>
<keyword evidence="2" id="KW-0812">Transmembrane</keyword>
<organism evidence="4 5">
    <name type="scientific">Rhizoctonia solani</name>
    <dbReference type="NCBI Taxonomy" id="456999"/>
    <lineage>
        <taxon>Eukaryota</taxon>
        <taxon>Fungi</taxon>
        <taxon>Dikarya</taxon>
        <taxon>Basidiomycota</taxon>
        <taxon>Agaricomycotina</taxon>
        <taxon>Agaricomycetes</taxon>
        <taxon>Cantharellales</taxon>
        <taxon>Ceratobasidiaceae</taxon>
        <taxon>Rhizoctonia</taxon>
    </lineage>
</organism>
<dbReference type="InterPro" id="IPR036514">
    <property type="entry name" value="SGNH_hydro_sf"/>
</dbReference>
<protein>
    <submittedName>
        <fullName evidence="4">Carbohydrate esterase family 16 protein</fullName>
    </submittedName>
</protein>
<dbReference type="GO" id="GO:0016788">
    <property type="term" value="F:hydrolase activity, acting on ester bonds"/>
    <property type="evidence" value="ECO:0007669"/>
    <property type="project" value="InterPro"/>
</dbReference>
<feature type="transmembrane region" description="Helical" evidence="2">
    <location>
        <begin position="435"/>
        <end position="458"/>
    </location>
</feature>
<dbReference type="Gene3D" id="3.40.50.1110">
    <property type="entry name" value="SGNH hydrolase"/>
    <property type="match status" value="1"/>
</dbReference>
<dbReference type="Pfam" id="PF00657">
    <property type="entry name" value="Lipase_GDSL"/>
    <property type="match status" value="1"/>
</dbReference>
<sequence length="463" mass="49787">MVISLSKLYLVTLLFAPGSRAERNDGIKLVIGPTCGKLTPTGNVTDVNSGLLDIKNYKTIVSFGDSYTAGGVRDGSPLAPPVITPPSPKAGGRTTNGPVWIENIANDVGARFMDYAVAGAVTDKTLWPSKASSWDFVQEADIFLSQNNSLDPSTTLYTVYFGINDVSGSRKDGPANLPRAAQVILDKIELLSRPPTNARSFLLTDSYGYGSHEAPGDAFKKKVFNGIAEMKTRVPSLKFAFVDFAYLWDAVRGKSPGYAAFGYTSIGSCTLNSSTIDGACNDPDHTFYWIPNFKSYDWSSEALNASEKLAQVASDSNVLSAAWAWLLGVFASIGAFFATSWQYVGASEVSKEHIWEWFTASWQSLSEFLLRPDARNAIIVWFVVFWICVLIPLALGFGPVGVIGGSLAAWFQSVIYGAFTPAGGFFAVMTSVGMMGVACPPVAVPSMIIASLAAWITWSMSST</sequence>
<proteinExistence type="predicted"/>
<name>A0A8H8T2H5_9AGAM</name>
<evidence type="ECO:0000256" key="2">
    <source>
        <dbReference type="SAM" id="Phobius"/>
    </source>
</evidence>
<dbReference type="RefSeq" id="XP_043186586.1">
    <property type="nucleotide sequence ID" value="XM_043331825.1"/>
</dbReference>
<evidence type="ECO:0000256" key="3">
    <source>
        <dbReference type="SAM" id="SignalP"/>
    </source>
</evidence>
<dbReference type="AlphaFoldDB" id="A0A8H8T2H5"/>
<dbReference type="Gene3D" id="6.10.110.10">
    <property type="match status" value="1"/>
</dbReference>
<feature type="transmembrane region" description="Helical" evidence="2">
    <location>
        <begin position="409"/>
        <end position="428"/>
    </location>
</feature>
<dbReference type="InterPro" id="IPR001087">
    <property type="entry name" value="GDSL"/>
</dbReference>
<gene>
    <name evidence="4" type="ORF">RhiXN_12010</name>
</gene>
<evidence type="ECO:0000256" key="1">
    <source>
        <dbReference type="SAM" id="MobiDB-lite"/>
    </source>
</evidence>
<dbReference type="SUPFAM" id="SSF52266">
    <property type="entry name" value="SGNH hydrolase"/>
    <property type="match status" value="1"/>
</dbReference>
<keyword evidence="2" id="KW-0472">Membrane</keyword>
<keyword evidence="3" id="KW-0732">Signal</keyword>
<keyword evidence="2" id="KW-1133">Transmembrane helix</keyword>
<feature type="transmembrane region" description="Helical" evidence="2">
    <location>
        <begin position="322"/>
        <end position="344"/>
    </location>
</feature>
<dbReference type="Proteomes" id="UP000650533">
    <property type="component" value="Chromosome 15"/>
</dbReference>
<feature type="region of interest" description="Disordered" evidence="1">
    <location>
        <begin position="77"/>
        <end position="96"/>
    </location>
</feature>
<feature type="signal peptide" evidence="3">
    <location>
        <begin position="1"/>
        <end position="21"/>
    </location>
</feature>
<dbReference type="InterPro" id="IPR038213">
    <property type="entry name" value="IFI6/IFI27-like_sf"/>
</dbReference>
<reference evidence="4" key="1">
    <citation type="submission" date="2020-05" db="EMBL/GenBank/DDBJ databases">
        <title>Evolutionary and genomic comparisons of hybrid uninucleate and nonhybrid Rhizoctonia fungi.</title>
        <authorList>
            <person name="Li C."/>
            <person name="Chen X."/>
        </authorList>
    </citation>
    <scope>NUCLEOTIDE SEQUENCE</scope>
    <source>
        <strain evidence="4">AG-1 IA</strain>
    </source>
</reference>
<evidence type="ECO:0000313" key="5">
    <source>
        <dbReference type="Proteomes" id="UP000650533"/>
    </source>
</evidence>
<evidence type="ECO:0000313" key="4">
    <source>
        <dbReference type="EMBL" id="QRW26349.1"/>
    </source>
</evidence>
<feature type="chain" id="PRO_5034248296" evidence="3">
    <location>
        <begin position="22"/>
        <end position="463"/>
    </location>
</feature>